<sequence length="101" mass="11614">MRITLDELRASTGPVIDLLEIISLEGQHYMARLTMDGEVRLLSSRNGETSLYRSAWQIQDTLASFRIRETLVVHPSAYHEMVGMEPADIEPMRIRVQREKS</sequence>
<dbReference type="InterPro" id="IPR045508">
    <property type="entry name" value="DUF6482"/>
</dbReference>
<gene>
    <name evidence="1" type="ORF">U5822_05255</name>
</gene>
<dbReference type="RefSeq" id="WP_322854579.1">
    <property type="nucleotide sequence ID" value="NZ_JAYDCJ010000003.1"/>
</dbReference>
<dbReference type="EMBL" id="JAYDCJ010000003">
    <property type="protein sequence ID" value="MEA1080064.1"/>
    <property type="molecule type" value="Genomic_DNA"/>
</dbReference>
<protein>
    <submittedName>
        <fullName evidence="1">DUF6482 family protein</fullName>
    </submittedName>
</protein>
<dbReference type="Proteomes" id="UP001305746">
    <property type="component" value="Unassembled WGS sequence"/>
</dbReference>
<accession>A0ABU5NW76</accession>
<keyword evidence="2" id="KW-1185">Reference proteome</keyword>
<organism evidence="1 2">
    <name type="scientific">Marinobacter qingdaonensis</name>
    <dbReference type="NCBI Taxonomy" id="3108486"/>
    <lineage>
        <taxon>Bacteria</taxon>
        <taxon>Pseudomonadati</taxon>
        <taxon>Pseudomonadota</taxon>
        <taxon>Gammaproteobacteria</taxon>
        <taxon>Pseudomonadales</taxon>
        <taxon>Marinobacteraceae</taxon>
        <taxon>Marinobacter</taxon>
    </lineage>
</organism>
<reference evidence="1 2" key="1">
    <citation type="submission" date="2023-12" db="EMBL/GenBank/DDBJ databases">
        <title>Marinobacter qingdaonensis sp. nov., isolated from the intertidal sediment of Qingdao, PR China.</title>
        <authorList>
            <person name="Li Y."/>
        </authorList>
    </citation>
    <scope>NUCLEOTIDE SEQUENCE [LARGE SCALE GENOMIC DNA]</scope>
    <source>
        <strain evidence="1 2">ASW11-75</strain>
    </source>
</reference>
<evidence type="ECO:0000313" key="1">
    <source>
        <dbReference type="EMBL" id="MEA1080064.1"/>
    </source>
</evidence>
<proteinExistence type="predicted"/>
<evidence type="ECO:0000313" key="2">
    <source>
        <dbReference type="Proteomes" id="UP001305746"/>
    </source>
</evidence>
<dbReference type="Pfam" id="PF20090">
    <property type="entry name" value="DUF6482"/>
    <property type="match status" value="1"/>
</dbReference>
<name>A0ABU5NW76_9GAMM</name>
<comment type="caution">
    <text evidence="1">The sequence shown here is derived from an EMBL/GenBank/DDBJ whole genome shotgun (WGS) entry which is preliminary data.</text>
</comment>